<dbReference type="Pfam" id="PF00440">
    <property type="entry name" value="TetR_N"/>
    <property type="match status" value="1"/>
</dbReference>
<dbReference type="Pfam" id="PF14246">
    <property type="entry name" value="TetR_C_7"/>
    <property type="match status" value="1"/>
</dbReference>
<dbReference type="InterPro" id="IPR036271">
    <property type="entry name" value="Tet_transcr_reg_TetR-rel_C_sf"/>
</dbReference>
<sequence>MTQCTERKRGRPKTAPDDQQRACIVETARQLFVSNGYGRTTTEDIATACHISKQTLYRLFEGKCGLFTAVVEAHRQAMLDLQESYHTLPLPEALEKVFRIDIDDEADRERMALIQLARLEAPQFPELAAITHQYGRDKLQAELAEWLRYHCERGDIVSSDPASAASMLMDMVFGPMVSRTVAGIKWPCGDERKAHIRRCINLFLYGACPR</sequence>
<comment type="caution">
    <text evidence="4">The sequence shown here is derived from an EMBL/GenBank/DDBJ whole genome shotgun (WGS) entry which is preliminary data.</text>
</comment>
<accession>A0A840V941</accession>
<dbReference type="AlphaFoldDB" id="A0A840V941"/>
<feature type="domain" description="HTH tetR-type" evidence="3">
    <location>
        <begin position="18"/>
        <end position="78"/>
    </location>
</feature>
<dbReference type="SUPFAM" id="SSF48498">
    <property type="entry name" value="Tetracyclin repressor-like, C-terminal domain"/>
    <property type="match status" value="1"/>
</dbReference>
<organism evidence="4 5">
    <name type="scientific">Acidocella aromatica</name>
    <dbReference type="NCBI Taxonomy" id="1303579"/>
    <lineage>
        <taxon>Bacteria</taxon>
        <taxon>Pseudomonadati</taxon>
        <taxon>Pseudomonadota</taxon>
        <taxon>Alphaproteobacteria</taxon>
        <taxon>Acetobacterales</taxon>
        <taxon>Acidocellaceae</taxon>
        <taxon>Acidocella</taxon>
    </lineage>
</organism>
<keyword evidence="1 2" id="KW-0238">DNA-binding</keyword>
<dbReference type="GO" id="GO:0000976">
    <property type="term" value="F:transcription cis-regulatory region binding"/>
    <property type="evidence" value="ECO:0007669"/>
    <property type="project" value="TreeGrafter"/>
</dbReference>
<evidence type="ECO:0000256" key="1">
    <source>
        <dbReference type="ARBA" id="ARBA00023125"/>
    </source>
</evidence>
<gene>
    <name evidence="4" type="ORF">HNP71_000447</name>
</gene>
<dbReference type="Proteomes" id="UP000553706">
    <property type="component" value="Unassembled WGS sequence"/>
</dbReference>
<dbReference type="InterPro" id="IPR009057">
    <property type="entry name" value="Homeodomain-like_sf"/>
</dbReference>
<keyword evidence="5" id="KW-1185">Reference proteome</keyword>
<dbReference type="PRINTS" id="PR00455">
    <property type="entry name" value="HTHTETR"/>
</dbReference>
<dbReference type="InterPro" id="IPR001647">
    <property type="entry name" value="HTH_TetR"/>
</dbReference>
<dbReference type="InterPro" id="IPR039536">
    <property type="entry name" value="TetR_C_Proteobacteria"/>
</dbReference>
<dbReference type="PANTHER" id="PTHR30055">
    <property type="entry name" value="HTH-TYPE TRANSCRIPTIONAL REGULATOR RUTR"/>
    <property type="match status" value="1"/>
</dbReference>
<dbReference type="SUPFAM" id="SSF46689">
    <property type="entry name" value="Homeodomain-like"/>
    <property type="match status" value="1"/>
</dbReference>
<dbReference type="GO" id="GO:0003700">
    <property type="term" value="F:DNA-binding transcription factor activity"/>
    <property type="evidence" value="ECO:0007669"/>
    <property type="project" value="TreeGrafter"/>
</dbReference>
<dbReference type="RefSeq" id="WP_183265205.1">
    <property type="nucleotide sequence ID" value="NZ_JACHFJ010000001.1"/>
</dbReference>
<dbReference type="EMBL" id="JACHFJ010000001">
    <property type="protein sequence ID" value="MBB5372223.1"/>
    <property type="molecule type" value="Genomic_DNA"/>
</dbReference>
<dbReference type="PROSITE" id="PS50977">
    <property type="entry name" value="HTH_TETR_2"/>
    <property type="match status" value="1"/>
</dbReference>
<evidence type="ECO:0000256" key="2">
    <source>
        <dbReference type="PROSITE-ProRule" id="PRU00335"/>
    </source>
</evidence>
<name>A0A840V941_9PROT</name>
<evidence type="ECO:0000313" key="5">
    <source>
        <dbReference type="Proteomes" id="UP000553706"/>
    </source>
</evidence>
<feature type="DNA-binding region" description="H-T-H motif" evidence="2">
    <location>
        <begin position="41"/>
        <end position="60"/>
    </location>
</feature>
<dbReference type="PANTHER" id="PTHR30055:SF223">
    <property type="entry name" value="HTH-TYPE TRANSCRIPTIONAL REGULATOR UIDR"/>
    <property type="match status" value="1"/>
</dbReference>
<dbReference type="InterPro" id="IPR050109">
    <property type="entry name" value="HTH-type_TetR-like_transc_reg"/>
</dbReference>
<protein>
    <submittedName>
        <fullName evidence="4">AcrR family transcriptional regulator</fullName>
    </submittedName>
</protein>
<evidence type="ECO:0000259" key="3">
    <source>
        <dbReference type="PROSITE" id="PS50977"/>
    </source>
</evidence>
<evidence type="ECO:0000313" key="4">
    <source>
        <dbReference type="EMBL" id="MBB5372223.1"/>
    </source>
</evidence>
<dbReference type="Gene3D" id="1.10.357.10">
    <property type="entry name" value="Tetracycline Repressor, domain 2"/>
    <property type="match status" value="1"/>
</dbReference>
<proteinExistence type="predicted"/>
<reference evidence="4 5" key="1">
    <citation type="submission" date="2020-08" db="EMBL/GenBank/DDBJ databases">
        <title>Genomic Encyclopedia of Type Strains, Phase IV (KMG-IV): sequencing the most valuable type-strain genomes for metagenomic binning, comparative biology and taxonomic classification.</title>
        <authorList>
            <person name="Goeker M."/>
        </authorList>
    </citation>
    <scope>NUCLEOTIDE SEQUENCE [LARGE SCALE GENOMIC DNA]</scope>
    <source>
        <strain evidence="4 5">DSM 27026</strain>
    </source>
</reference>